<reference evidence="2" key="1">
    <citation type="submission" date="2020-01" db="EMBL/GenBank/DDBJ databases">
        <title>'Steroidobacter agaridevorans' sp. nov., agar-degrading bacteria isolated from rhizosphere soils.</title>
        <authorList>
            <person name="Ikenaga M."/>
            <person name="Kataoka M."/>
            <person name="Murouchi A."/>
            <person name="Katsuragi S."/>
            <person name="Sakai M."/>
        </authorList>
    </citation>
    <scope>NUCLEOTIDE SEQUENCE [LARGE SCALE GENOMIC DNA]</scope>
    <source>
        <strain evidence="2">YU21-B</strain>
    </source>
</reference>
<dbReference type="EMBL" id="BLJN01000004">
    <property type="protein sequence ID" value="GFE82250.1"/>
    <property type="molecule type" value="Genomic_DNA"/>
</dbReference>
<proteinExistence type="predicted"/>
<evidence type="ECO:0000313" key="1">
    <source>
        <dbReference type="EMBL" id="GFE82250.1"/>
    </source>
</evidence>
<evidence type="ECO:0000313" key="2">
    <source>
        <dbReference type="Proteomes" id="UP000445000"/>
    </source>
</evidence>
<dbReference type="NCBIfam" id="TIGR02017">
    <property type="entry name" value="hutG_amidohyd"/>
    <property type="match status" value="1"/>
</dbReference>
<dbReference type="SUPFAM" id="SSF53187">
    <property type="entry name" value="Zn-dependent exopeptidases"/>
    <property type="match status" value="1"/>
</dbReference>
<dbReference type="RefSeq" id="WP_161813911.1">
    <property type="nucleotide sequence ID" value="NZ_BLJN01000004.1"/>
</dbReference>
<keyword evidence="2" id="KW-1185">Reference proteome</keyword>
<dbReference type="InterPro" id="IPR010247">
    <property type="entry name" value="HutG_amidohyd"/>
</dbReference>
<comment type="caution">
    <text evidence="1">The sequence shown here is derived from an EMBL/GenBank/DDBJ whole genome shotgun (WGS) entry which is preliminary data.</text>
</comment>
<protein>
    <submittedName>
        <fullName evidence="1">N-formylglutamate deformylase</fullName>
    </submittedName>
</protein>
<dbReference type="AlphaFoldDB" id="A0A829YGA5"/>
<accession>A0A829YGA5</accession>
<dbReference type="Proteomes" id="UP000445000">
    <property type="component" value="Unassembled WGS sequence"/>
</dbReference>
<gene>
    <name evidence="1" type="ORF">GCM10011487_42500</name>
</gene>
<dbReference type="Gene3D" id="3.40.630.40">
    <property type="entry name" value="Zn-dependent exopeptidases"/>
    <property type="match status" value="1"/>
</dbReference>
<organism evidence="1 2">
    <name type="scientific">Steroidobacter agaridevorans</name>
    <dbReference type="NCBI Taxonomy" id="2695856"/>
    <lineage>
        <taxon>Bacteria</taxon>
        <taxon>Pseudomonadati</taxon>
        <taxon>Pseudomonadota</taxon>
        <taxon>Gammaproteobacteria</taxon>
        <taxon>Steroidobacterales</taxon>
        <taxon>Steroidobacteraceae</taxon>
        <taxon>Steroidobacter</taxon>
    </lineage>
</organism>
<name>A0A829YGA5_9GAMM</name>
<dbReference type="Pfam" id="PF05013">
    <property type="entry name" value="FGase"/>
    <property type="match status" value="1"/>
</dbReference>
<sequence>MQSEWLSIRRGAAPLLLSMPHSGIDLRNLEPRFVSPWLARRDADWHLDRLYDFATELDATIVRTTVSRSVIDVNRDPSGRSLYPGRATTELCPSTTFDGEPLYRDDPVSSTEIEARRQRYFDPYHATLRSEIERLRQRHANIVLYDCHSIRSRIPRLFEGELPQFNIGTNDGQSCAPALSEAVAAACASSSFSHVLNGRFKGGYITRCHGQPAEGVHAVQMELACRGYLDEPGGALSPDNWPPQFDPNFSNPLRTVLKTVLGRCIEFALKPVNG</sequence>
<dbReference type="InterPro" id="IPR007709">
    <property type="entry name" value="N-FG_amidohydro"/>
</dbReference>